<organism evidence="1">
    <name type="scientific">Streptomyces sp. NBC_00119</name>
    <dbReference type="NCBI Taxonomy" id="2975659"/>
    <lineage>
        <taxon>Bacteria</taxon>
        <taxon>Bacillati</taxon>
        <taxon>Actinomycetota</taxon>
        <taxon>Actinomycetes</taxon>
        <taxon>Kitasatosporales</taxon>
        <taxon>Streptomycetaceae</taxon>
        <taxon>Streptomyces</taxon>
    </lineage>
</organism>
<dbReference type="EMBL" id="CP108195">
    <property type="protein sequence ID" value="WTS18432.1"/>
    <property type="molecule type" value="Genomic_DNA"/>
</dbReference>
<gene>
    <name evidence="1" type="primary">cas6e</name>
    <name evidence="1" type="ORF">OHU69_00380</name>
    <name evidence="2" type="ORF">OHU69_50290</name>
</gene>
<dbReference type="NCBIfam" id="TIGR01907">
    <property type="entry name" value="casE_Cse3"/>
    <property type="match status" value="1"/>
</dbReference>
<protein>
    <submittedName>
        <fullName evidence="1">Type I-E CRISPR-associated protein Cas6/Cse3/CasE</fullName>
    </submittedName>
</protein>
<dbReference type="Gene3D" id="3.30.70.1200">
    <property type="entry name" value="Crispr-associated protein, domain 1"/>
    <property type="match status" value="1"/>
</dbReference>
<dbReference type="AlphaFoldDB" id="A0AAU1TZ02"/>
<name>A0AAU1TZ02_9ACTN</name>
<dbReference type="SUPFAM" id="SSF117987">
    <property type="entry name" value="CRISPR-associated protein"/>
    <property type="match status" value="2"/>
</dbReference>
<dbReference type="EMBL" id="CP108195">
    <property type="protein sequence ID" value="WTS09741.1"/>
    <property type="molecule type" value="Genomic_DNA"/>
</dbReference>
<dbReference type="InterPro" id="IPR010179">
    <property type="entry name" value="CRISPR-assoc_prot_Cse3"/>
</dbReference>
<dbReference type="Pfam" id="PF08798">
    <property type="entry name" value="CRISPR_assoc"/>
    <property type="match status" value="1"/>
</dbReference>
<reference evidence="1" key="1">
    <citation type="submission" date="2022-10" db="EMBL/GenBank/DDBJ databases">
        <title>The complete genomes of actinobacterial strains from the NBC collection.</title>
        <authorList>
            <person name="Joergensen T.S."/>
            <person name="Alvarez Arevalo M."/>
            <person name="Sterndorff E.B."/>
            <person name="Faurdal D."/>
            <person name="Vuksanovic O."/>
            <person name="Mourched A.-S."/>
            <person name="Charusanti P."/>
            <person name="Shaw S."/>
            <person name="Blin K."/>
            <person name="Weber T."/>
        </authorList>
    </citation>
    <scope>NUCLEOTIDE SEQUENCE</scope>
    <source>
        <strain evidence="1">NBC_00119</strain>
    </source>
</reference>
<proteinExistence type="predicted"/>
<dbReference type="CDD" id="cd09727">
    <property type="entry name" value="Cas6_I-E"/>
    <property type="match status" value="1"/>
</dbReference>
<dbReference type="SMART" id="SM01101">
    <property type="entry name" value="CRISPR_assoc"/>
    <property type="match status" value="1"/>
</dbReference>
<dbReference type="Gene3D" id="3.30.70.1210">
    <property type="entry name" value="Crispr-associated protein, domain 2"/>
    <property type="match status" value="1"/>
</dbReference>
<accession>A0AAU1TZ02</accession>
<evidence type="ECO:0000313" key="1">
    <source>
        <dbReference type="EMBL" id="WTS09741.1"/>
    </source>
</evidence>
<evidence type="ECO:0000313" key="2">
    <source>
        <dbReference type="EMBL" id="WTS18432.1"/>
    </source>
</evidence>
<sequence>MHAPTLTQLLINPRHRDARHDLTDSNQLHKTLMRMAPDHLGPAPRASAGMLYRIEPDRHPTLLLQTAQPPDLAALPAHYATTVRTRSLAPMLHALTPNLTVRYRITAAPTVCRSAGNPHPDPVTGKRRGKRTCLTGDDALAWWHDRARKAGLITLTCHSTPRPFPRHESTHKAPHYKLTQFEGLARITDTDLLTHAVTTGIGKAKTYGAGLLSLAPAPQPHHR</sequence>